<protein>
    <submittedName>
        <fullName evidence="1">Uncharacterized protein</fullName>
    </submittedName>
</protein>
<dbReference type="SUPFAM" id="SSF48403">
    <property type="entry name" value="Ankyrin repeat"/>
    <property type="match status" value="1"/>
</dbReference>
<dbReference type="AlphaFoldDB" id="A0A0G4E8D9"/>
<dbReference type="InterPro" id="IPR036770">
    <property type="entry name" value="Ankyrin_rpt-contain_sf"/>
</dbReference>
<dbReference type="InParanoid" id="A0A0G4E8D9"/>
<dbReference type="PhylomeDB" id="A0A0G4E8D9"/>
<sequence length="528" mass="56694">MGVIRRTLTDADQVTQLIRQGANPSCVMPRLPRVEYALLSLVIDDVTDYTIPSIWAQAKSNGWLHPVALPRWPSSALQDAVMTALVDGGADINAAGADRDATPIRVAVPAANMTAVDHLLHRGVQLHGLLAMRLPEWEKAYLTATADCERQLLAICRRLIQHDSTLAADEYPGGFGLAHSAAIKGGGRFSQSFINQYLDLLVANGADIRAADNGRNTPLQVAACWGSPYVTNWLCRHVPADDVNRGMPNSPTSTPLAMAAYRLDSRIRLLEGNGIGEDGKEDIRTTEIPNLKTVICTLLRAGAAPSIARMPTQEAQRIRQLVLTEYATVLNGLSDVTMSAINAALAPQRDHSMLLARLLPLAPHNDGEDPAPSPLSVGPHEAEAIGWKIGAFLHEPSAAAAAIDEYLIGDSTLRRRVKAAMAHFVKSAATRTSSNREVIGDMANVGGVVVRVPLQCCAVRGRLGGPHRLLGVREVVHKARLDEAASHGVIGVVKGFNEHPGDGDCVFEWQQLGYIHKAIGLFVALGIE</sequence>
<gene>
    <name evidence="1" type="ORF">Vbra_6720</name>
</gene>
<keyword evidence="2" id="KW-1185">Reference proteome</keyword>
<proteinExistence type="predicted"/>
<dbReference type="Proteomes" id="UP000041254">
    <property type="component" value="Unassembled WGS sequence"/>
</dbReference>
<dbReference type="EMBL" id="CDMY01000040">
    <property type="protein sequence ID" value="CEL91982.1"/>
    <property type="molecule type" value="Genomic_DNA"/>
</dbReference>
<dbReference type="PANTHER" id="PTHR24198:SF165">
    <property type="entry name" value="ANKYRIN REPEAT-CONTAINING PROTEIN-RELATED"/>
    <property type="match status" value="1"/>
</dbReference>
<organism evidence="1 2">
    <name type="scientific">Vitrella brassicaformis (strain CCMP3155)</name>
    <dbReference type="NCBI Taxonomy" id="1169540"/>
    <lineage>
        <taxon>Eukaryota</taxon>
        <taxon>Sar</taxon>
        <taxon>Alveolata</taxon>
        <taxon>Colpodellida</taxon>
        <taxon>Vitrellaceae</taxon>
        <taxon>Vitrella</taxon>
    </lineage>
</organism>
<evidence type="ECO:0000313" key="1">
    <source>
        <dbReference type="EMBL" id="CEL91982.1"/>
    </source>
</evidence>
<dbReference type="PANTHER" id="PTHR24198">
    <property type="entry name" value="ANKYRIN REPEAT AND PROTEIN KINASE DOMAIN-CONTAINING PROTEIN"/>
    <property type="match status" value="1"/>
</dbReference>
<name>A0A0G4E8D9_VITBC</name>
<dbReference type="VEuPathDB" id="CryptoDB:Vbra_6720"/>
<accession>A0A0G4E8D9</accession>
<dbReference type="Gene3D" id="1.25.40.20">
    <property type="entry name" value="Ankyrin repeat-containing domain"/>
    <property type="match status" value="1"/>
</dbReference>
<reference evidence="1 2" key="1">
    <citation type="submission" date="2014-11" db="EMBL/GenBank/DDBJ databases">
        <authorList>
            <person name="Zhu J."/>
            <person name="Qi W."/>
            <person name="Song R."/>
        </authorList>
    </citation>
    <scope>NUCLEOTIDE SEQUENCE [LARGE SCALE GENOMIC DNA]</scope>
</reference>
<evidence type="ECO:0000313" key="2">
    <source>
        <dbReference type="Proteomes" id="UP000041254"/>
    </source>
</evidence>